<proteinExistence type="predicted"/>
<comment type="caution">
    <text evidence="2">The sequence shown here is derived from an EMBL/GenBank/DDBJ whole genome shotgun (WGS) entry which is preliminary data.</text>
</comment>
<name>A0ABY2H0M3_9HYPO</name>
<sequence length="79" mass="8611">MPLRTISPLASFSPPPDPASPSSASTPSLYLSMLQFLPLTLAGLSLHAYEHGCLCIGHRYLDGSFAQDHSHTFICERPR</sequence>
<feature type="region of interest" description="Disordered" evidence="1">
    <location>
        <begin position="1"/>
        <end position="25"/>
    </location>
</feature>
<dbReference type="EMBL" id="PPTA01000009">
    <property type="protein sequence ID" value="TFB01199.1"/>
    <property type="molecule type" value="Genomic_DNA"/>
</dbReference>
<evidence type="ECO:0000313" key="3">
    <source>
        <dbReference type="Proteomes" id="UP001642720"/>
    </source>
</evidence>
<evidence type="ECO:0000256" key="1">
    <source>
        <dbReference type="SAM" id="MobiDB-lite"/>
    </source>
</evidence>
<reference evidence="2 3" key="1">
    <citation type="submission" date="2018-01" db="EMBL/GenBank/DDBJ databases">
        <title>Genome characterization of the sugarcane-associated fungus Trichoderma ghanense CCMA-1212 and their application in lignocelulose bioconversion.</title>
        <authorList>
            <person name="Steindorff A.S."/>
            <person name="Mendes T.D."/>
            <person name="Vilela E.S.D."/>
            <person name="Rodrigues D.S."/>
            <person name="Formighieri E.F."/>
            <person name="Melo I.S."/>
            <person name="Favaro L.C.L."/>
        </authorList>
    </citation>
    <scope>NUCLEOTIDE SEQUENCE [LARGE SCALE GENOMIC DNA]</scope>
    <source>
        <strain evidence="2 3">CCMA-1212</strain>
    </source>
</reference>
<gene>
    <name evidence="2" type="ORF">CCMA1212_006869</name>
</gene>
<dbReference type="RefSeq" id="XP_073557400.1">
    <property type="nucleotide sequence ID" value="XM_073704063.1"/>
</dbReference>
<evidence type="ECO:0000313" key="2">
    <source>
        <dbReference type="EMBL" id="TFB01199.1"/>
    </source>
</evidence>
<keyword evidence="3" id="KW-1185">Reference proteome</keyword>
<protein>
    <submittedName>
        <fullName evidence="2">Uncharacterized protein</fullName>
    </submittedName>
</protein>
<dbReference type="GeneID" id="300578513"/>
<dbReference type="Proteomes" id="UP001642720">
    <property type="component" value="Unassembled WGS sequence"/>
</dbReference>
<accession>A0ABY2H0M3</accession>
<organism evidence="2 3">
    <name type="scientific">Trichoderma ghanense</name>
    <dbReference type="NCBI Taxonomy" id="65468"/>
    <lineage>
        <taxon>Eukaryota</taxon>
        <taxon>Fungi</taxon>
        <taxon>Dikarya</taxon>
        <taxon>Ascomycota</taxon>
        <taxon>Pezizomycotina</taxon>
        <taxon>Sordariomycetes</taxon>
        <taxon>Hypocreomycetidae</taxon>
        <taxon>Hypocreales</taxon>
        <taxon>Hypocreaceae</taxon>
        <taxon>Trichoderma</taxon>
    </lineage>
</organism>